<protein>
    <submittedName>
        <fullName evidence="3">CPBP family intramembrane metalloprotease</fullName>
    </submittedName>
</protein>
<keyword evidence="3" id="KW-0482">Metalloprotease</keyword>
<accession>A0A2W5DKR5</accession>
<feature type="transmembrane region" description="Helical" evidence="1">
    <location>
        <begin position="222"/>
        <end position="240"/>
    </location>
</feature>
<feature type="transmembrane region" description="Helical" evidence="1">
    <location>
        <begin position="32"/>
        <end position="62"/>
    </location>
</feature>
<evidence type="ECO:0000313" key="3">
    <source>
        <dbReference type="EMBL" id="PZP29030.1"/>
    </source>
</evidence>
<feature type="domain" description="CAAX prenyl protease 2/Lysostaphin resistance protein A-like" evidence="2">
    <location>
        <begin position="181"/>
        <end position="280"/>
    </location>
</feature>
<keyword evidence="1" id="KW-1133">Transmembrane helix</keyword>
<feature type="transmembrane region" description="Helical" evidence="1">
    <location>
        <begin position="147"/>
        <end position="172"/>
    </location>
</feature>
<dbReference type="GO" id="GO:0008237">
    <property type="term" value="F:metallopeptidase activity"/>
    <property type="evidence" value="ECO:0007669"/>
    <property type="project" value="UniProtKB-KW"/>
</dbReference>
<feature type="transmembrane region" description="Helical" evidence="1">
    <location>
        <begin position="246"/>
        <end position="264"/>
    </location>
</feature>
<organism evidence="3 4">
    <name type="scientific">Roseateles depolymerans</name>
    <dbReference type="NCBI Taxonomy" id="76731"/>
    <lineage>
        <taxon>Bacteria</taxon>
        <taxon>Pseudomonadati</taxon>
        <taxon>Pseudomonadota</taxon>
        <taxon>Betaproteobacteria</taxon>
        <taxon>Burkholderiales</taxon>
        <taxon>Sphaerotilaceae</taxon>
        <taxon>Roseateles</taxon>
    </lineage>
</organism>
<keyword evidence="1" id="KW-0812">Transmembrane</keyword>
<keyword evidence="3" id="KW-0378">Hydrolase</keyword>
<reference evidence="3 4" key="1">
    <citation type="submission" date="2017-08" db="EMBL/GenBank/DDBJ databases">
        <title>Infants hospitalized years apart are colonized by the same room-sourced microbial strains.</title>
        <authorList>
            <person name="Brooks B."/>
            <person name="Olm M.R."/>
            <person name="Firek B.A."/>
            <person name="Baker R."/>
            <person name="Thomas B.C."/>
            <person name="Morowitz M.J."/>
            <person name="Banfield J.F."/>
        </authorList>
    </citation>
    <scope>NUCLEOTIDE SEQUENCE [LARGE SCALE GENOMIC DNA]</scope>
    <source>
        <strain evidence="3">S2_012_000_R2_81</strain>
    </source>
</reference>
<dbReference type="GO" id="GO:0006508">
    <property type="term" value="P:proteolysis"/>
    <property type="evidence" value="ECO:0007669"/>
    <property type="project" value="UniProtKB-KW"/>
</dbReference>
<evidence type="ECO:0000313" key="4">
    <source>
        <dbReference type="Proteomes" id="UP000249633"/>
    </source>
</evidence>
<evidence type="ECO:0000259" key="2">
    <source>
        <dbReference type="Pfam" id="PF02517"/>
    </source>
</evidence>
<dbReference type="InterPro" id="IPR003675">
    <property type="entry name" value="Rce1/LyrA-like_dom"/>
</dbReference>
<feature type="transmembrane region" description="Helical" evidence="1">
    <location>
        <begin position="74"/>
        <end position="95"/>
    </location>
</feature>
<dbReference type="Pfam" id="PF02517">
    <property type="entry name" value="Rce1-like"/>
    <property type="match status" value="1"/>
</dbReference>
<dbReference type="Proteomes" id="UP000249633">
    <property type="component" value="Unassembled WGS sequence"/>
</dbReference>
<keyword evidence="3" id="KW-0645">Protease</keyword>
<dbReference type="EMBL" id="QFOD01000019">
    <property type="protein sequence ID" value="PZP29030.1"/>
    <property type="molecule type" value="Genomic_DNA"/>
</dbReference>
<feature type="transmembrane region" description="Helical" evidence="1">
    <location>
        <begin position="271"/>
        <end position="290"/>
    </location>
</feature>
<keyword evidence="1" id="KW-0472">Membrane</keyword>
<dbReference type="GO" id="GO:0004175">
    <property type="term" value="F:endopeptidase activity"/>
    <property type="evidence" value="ECO:0007669"/>
    <property type="project" value="UniProtKB-ARBA"/>
</dbReference>
<evidence type="ECO:0000256" key="1">
    <source>
        <dbReference type="SAM" id="Phobius"/>
    </source>
</evidence>
<dbReference type="GO" id="GO:0080120">
    <property type="term" value="P:CAAX-box protein maturation"/>
    <property type="evidence" value="ECO:0007669"/>
    <property type="project" value="UniProtKB-ARBA"/>
</dbReference>
<proteinExistence type="predicted"/>
<name>A0A2W5DKR5_9BURK</name>
<gene>
    <name evidence="3" type="ORF">DI603_17590</name>
</gene>
<comment type="caution">
    <text evidence="3">The sequence shown here is derived from an EMBL/GenBank/DDBJ whole genome shotgun (WGS) entry which is preliminary data.</text>
</comment>
<sequence>MPVPFVLLVCAIAAVWLPSVKLRDGLAVPPWLVVYALALGAALVEGFVLPAGALALVVLVVLSELFRRPLGVAVHWLVFTLLLLLALALALHRVPGFNNPIVIDAVQFSPEARPVTQYLNFDKGSVGVVLVALLAPRLRRGDGAGRVLLRAWAYAMATAIVVLGVAVAIGLVRVDPKWPVQAPLFLLVNLFLTCVAEEGFFRTLIQEPIGGPGDNAKHRWRGRAVLGIAVSAALFALAHAGAGASMVVMAALAGLANAVAYAWHRRIEVPILIHFGVNAMHFLLFTYPALRH</sequence>
<dbReference type="AlphaFoldDB" id="A0A2W5DKR5"/>